<dbReference type="Pfam" id="PF00086">
    <property type="entry name" value="Thyroglobulin_1"/>
    <property type="match status" value="2"/>
</dbReference>
<dbReference type="AlphaFoldDB" id="A0AAE0TL62"/>
<feature type="domain" description="Thyroglobulin type-1" evidence="6">
    <location>
        <begin position="144"/>
        <end position="205"/>
    </location>
</feature>
<dbReference type="GO" id="GO:0007160">
    <property type="term" value="P:cell-matrix adhesion"/>
    <property type="evidence" value="ECO:0007669"/>
    <property type="project" value="TreeGrafter"/>
</dbReference>
<dbReference type="PROSITE" id="PS00484">
    <property type="entry name" value="THYROGLOBULIN_1_1"/>
    <property type="match status" value="1"/>
</dbReference>
<keyword evidence="2" id="KW-0964">Secreted</keyword>
<organism evidence="7 8">
    <name type="scientific">Potamilus streckersoni</name>
    <dbReference type="NCBI Taxonomy" id="2493646"/>
    <lineage>
        <taxon>Eukaryota</taxon>
        <taxon>Metazoa</taxon>
        <taxon>Spiralia</taxon>
        <taxon>Lophotrochozoa</taxon>
        <taxon>Mollusca</taxon>
        <taxon>Bivalvia</taxon>
        <taxon>Autobranchia</taxon>
        <taxon>Heteroconchia</taxon>
        <taxon>Palaeoheterodonta</taxon>
        <taxon>Unionida</taxon>
        <taxon>Unionoidea</taxon>
        <taxon>Unionidae</taxon>
        <taxon>Ambleminae</taxon>
        <taxon>Lampsilini</taxon>
        <taxon>Potamilus</taxon>
    </lineage>
</organism>
<comment type="caution">
    <text evidence="5">Lacks conserved residue(s) required for the propagation of feature annotation.</text>
</comment>
<dbReference type="Proteomes" id="UP001195483">
    <property type="component" value="Unassembled WGS sequence"/>
</dbReference>
<evidence type="ECO:0000313" key="8">
    <source>
        <dbReference type="Proteomes" id="UP001195483"/>
    </source>
</evidence>
<evidence type="ECO:0000256" key="1">
    <source>
        <dbReference type="ARBA" id="ARBA00004613"/>
    </source>
</evidence>
<name>A0AAE0TL62_9BIVA</name>
<dbReference type="Gene3D" id="4.10.800.10">
    <property type="entry name" value="Thyroglobulin type-1"/>
    <property type="match status" value="2"/>
</dbReference>
<dbReference type="InterPro" id="IPR000716">
    <property type="entry name" value="Thyroglobulin_1"/>
</dbReference>
<dbReference type="PANTHER" id="PTHR12352:SF3">
    <property type="entry name" value="NIDOGEN-2"/>
    <property type="match status" value="1"/>
</dbReference>
<keyword evidence="8" id="KW-1185">Reference proteome</keyword>
<dbReference type="EMBL" id="JAEAOA010000686">
    <property type="protein sequence ID" value="KAK3612342.1"/>
    <property type="molecule type" value="Genomic_DNA"/>
</dbReference>
<dbReference type="SMART" id="SM00211">
    <property type="entry name" value="TY"/>
    <property type="match status" value="2"/>
</dbReference>
<evidence type="ECO:0000256" key="4">
    <source>
        <dbReference type="ARBA" id="ARBA00023157"/>
    </source>
</evidence>
<keyword evidence="4 5" id="KW-1015">Disulfide bond</keyword>
<evidence type="ECO:0000256" key="5">
    <source>
        <dbReference type="PROSITE-ProRule" id="PRU00500"/>
    </source>
</evidence>
<evidence type="ECO:0000256" key="2">
    <source>
        <dbReference type="ARBA" id="ARBA00022525"/>
    </source>
</evidence>
<evidence type="ECO:0000259" key="6">
    <source>
        <dbReference type="PROSITE" id="PS51162"/>
    </source>
</evidence>
<comment type="caution">
    <text evidence="7">The sequence shown here is derived from an EMBL/GenBank/DDBJ whole genome shotgun (WGS) entry which is preliminary data.</text>
</comment>
<reference evidence="7" key="3">
    <citation type="submission" date="2023-05" db="EMBL/GenBank/DDBJ databases">
        <authorList>
            <person name="Smith C.H."/>
        </authorList>
    </citation>
    <scope>NUCLEOTIDE SEQUENCE</scope>
    <source>
        <strain evidence="7">CHS0354</strain>
        <tissue evidence="7">Mantle</tissue>
    </source>
</reference>
<feature type="disulfide bond" evidence="5">
    <location>
        <begin position="145"/>
        <end position="164"/>
    </location>
</feature>
<gene>
    <name evidence="7" type="ORF">CHS0354_011060</name>
</gene>
<accession>A0AAE0TL62</accession>
<reference evidence="7" key="1">
    <citation type="journal article" date="2021" name="Genome Biol. Evol.">
        <title>A High-Quality Reference Genome for a Parasitic Bivalve with Doubly Uniparental Inheritance (Bivalvia: Unionida).</title>
        <authorList>
            <person name="Smith C.H."/>
        </authorList>
    </citation>
    <scope>NUCLEOTIDE SEQUENCE</scope>
    <source>
        <strain evidence="7">CHS0354</strain>
    </source>
</reference>
<evidence type="ECO:0000313" key="7">
    <source>
        <dbReference type="EMBL" id="KAK3612342.1"/>
    </source>
</evidence>
<dbReference type="GO" id="GO:0005604">
    <property type="term" value="C:basement membrane"/>
    <property type="evidence" value="ECO:0007669"/>
    <property type="project" value="TreeGrafter"/>
</dbReference>
<dbReference type="PROSITE" id="PS51162">
    <property type="entry name" value="THYROGLOBULIN_1_2"/>
    <property type="match status" value="2"/>
</dbReference>
<dbReference type="InterPro" id="IPR036857">
    <property type="entry name" value="Thyroglobulin_1_sf"/>
</dbReference>
<proteinExistence type="predicted"/>
<comment type="subcellular location">
    <subcellularLocation>
        <location evidence="1">Secreted</location>
    </subcellularLocation>
</comment>
<protein>
    <recommendedName>
        <fullName evidence="6">Thyroglobulin type-1 domain-containing protein</fullName>
    </recommendedName>
</protein>
<dbReference type="InterPro" id="IPR051950">
    <property type="entry name" value="Dev_reg/Prot_inhib"/>
</dbReference>
<feature type="domain" description="Thyroglobulin type-1" evidence="6">
    <location>
        <begin position="70"/>
        <end position="143"/>
    </location>
</feature>
<dbReference type="GO" id="GO:0005615">
    <property type="term" value="C:extracellular space"/>
    <property type="evidence" value="ECO:0007669"/>
    <property type="project" value="TreeGrafter"/>
</dbReference>
<evidence type="ECO:0000256" key="3">
    <source>
        <dbReference type="ARBA" id="ARBA00022737"/>
    </source>
</evidence>
<keyword evidence="3" id="KW-0677">Repeat</keyword>
<dbReference type="PANTHER" id="PTHR12352">
    <property type="entry name" value="SECRETED MODULAR CALCIUM-BINDING PROTEIN"/>
    <property type="match status" value="1"/>
</dbReference>
<sequence>MPARKRSIHCHETDPVEKKQRLRTAILAYANSVRCPQIFCEKFRCTDVSACDGVIKRGFCGCCEICETELGPCAKERNDFKARLQHNQIKGMPPVGLSLPVCTPDGYYAAKQCRGSQCFCVDKNGGRAQRYSANIWEVEGMNCECARDEFEYQESGLLGKVFNCASNGNYEPIQCTGSQCYCVDQNGSQIGTTTVNVAMIDSLNC</sequence>
<reference evidence="7" key="2">
    <citation type="journal article" date="2021" name="Genome Biol. Evol.">
        <title>Developing a high-quality reference genome for a parasitic bivalve with doubly uniparental inheritance (Bivalvia: Unionida).</title>
        <authorList>
            <person name="Smith C.H."/>
        </authorList>
    </citation>
    <scope>NUCLEOTIDE SEQUENCE</scope>
    <source>
        <strain evidence="7">CHS0354</strain>
        <tissue evidence="7">Mantle</tissue>
    </source>
</reference>
<dbReference type="SUPFAM" id="SSF57610">
    <property type="entry name" value="Thyroglobulin type-1 domain"/>
    <property type="match status" value="2"/>
</dbReference>